<dbReference type="InterPro" id="IPR051168">
    <property type="entry name" value="AASS"/>
</dbReference>
<dbReference type="Pfam" id="PF03435">
    <property type="entry name" value="Sacchrp_dh_NADP"/>
    <property type="match status" value="1"/>
</dbReference>
<dbReference type="Gene3D" id="3.30.360.10">
    <property type="entry name" value="Dihydrodipicolinate Reductase, domain 2"/>
    <property type="match status" value="1"/>
</dbReference>
<dbReference type="STRING" id="1343739.PAP_01640"/>
<evidence type="ECO:0000259" key="2">
    <source>
        <dbReference type="Pfam" id="PF03435"/>
    </source>
</evidence>
<evidence type="ECO:0000256" key="1">
    <source>
        <dbReference type="ARBA" id="ARBA00023002"/>
    </source>
</evidence>
<gene>
    <name evidence="4" type="ORF">PAP_01640</name>
</gene>
<dbReference type="PANTHER" id="PTHR11133">
    <property type="entry name" value="SACCHAROPINE DEHYDROGENASE"/>
    <property type="match status" value="1"/>
</dbReference>
<dbReference type="Pfam" id="PF16653">
    <property type="entry name" value="Sacchrp_dh_C"/>
    <property type="match status" value="1"/>
</dbReference>
<dbReference type="HOGENOM" id="CLU_032858_3_0_2"/>
<dbReference type="eggNOG" id="arCOG00243">
    <property type="taxonomic scope" value="Archaea"/>
</dbReference>
<dbReference type="GeneID" id="24841461"/>
<dbReference type="SUPFAM" id="SSF51735">
    <property type="entry name" value="NAD(P)-binding Rossmann-fold domains"/>
    <property type="match status" value="1"/>
</dbReference>
<evidence type="ECO:0008006" key="6">
    <source>
        <dbReference type="Google" id="ProtNLM"/>
    </source>
</evidence>
<reference evidence="4 5" key="2">
    <citation type="journal article" date="2015" name="Genome Announc.">
        <title>Complete Genome Sequence of Hyperthermophilic Piezophilic Archaeon Palaeococcus pacificus DY20341T, Isolated from Deep-Sea Hydrothermal Sediments.</title>
        <authorList>
            <person name="Zeng X."/>
            <person name="Jebbar M."/>
            <person name="Shao Z."/>
        </authorList>
    </citation>
    <scope>NUCLEOTIDE SEQUENCE [LARGE SCALE GENOMIC DNA]</scope>
    <source>
        <strain evidence="4 5">DY20341</strain>
    </source>
</reference>
<name>A0A075LS44_9EURY</name>
<reference evidence="5" key="1">
    <citation type="submission" date="2013-06" db="EMBL/GenBank/DDBJ databases">
        <title>Complete Genome Sequence of Hyperthermophilic Palaeococcus pacificus DY20341T, Isolated from a Deep-Sea Hydrothermal Sediments.</title>
        <authorList>
            <person name="Zeng X."/>
            <person name="Shao Z."/>
        </authorList>
    </citation>
    <scope>NUCLEOTIDE SEQUENCE [LARGE SCALE GENOMIC DNA]</scope>
    <source>
        <strain evidence="5">DY20341</strain>
    </source>
</reference>
<accession>A0A075LS44</accession>
<keyword evidence="5" id="KW-1185">Reference proteome</keyword>
<dbReference type="InterPro" id="IPR005097">
    <property type="entry name" value="Sacchrp_dh_NADP-bd"/>
</dbReference>
<sequence length="360" mass="40640">MKVLVLGAGNVGKAIAYDLSRDFEVWVGDKSKERLEDIKEFASPIEVDASNMGELVEVMGKFDLIIGALPGRFGFKTLQAAIKAQKDLVDISFMPENPMVLHEEAEDAGVTIIVDAGFAPGLSNVLLGRIYQELDILEEGVVRVGGLPKEPKPPLYYKITWSPYDLIEEYTRPARLVRDGELVEIDPLSEINVVKLKNFELEEFPSDGLRTLLETIKAKTLEERTLRWRGHLEKMKVLRELGFFEKENIDFTLNVIAPLMQYESEDFSIMQVYGRGTKDGVTEEIEYIMYDEAKEFSSMARVTGFTAAVMARLVAEGTCTFGVIPPEIVGMRKDTFEYVVSELKKRGIHIEESRRIVKEV</sequence>
<dbReference type="SUPFAM" id="SSF55347">
    <property type="entry name" value="Glyceraldehyde-3-phosphate dehydrogenase-like, C-terminal domain"/>
    <property type="match status" value="1"/>
</dbReference>
<dbReference type="InterPro" id="IPR032095">
    <property type="entry name" value="Sacchrp_dh-like_C"/>
</dbReference>
<dbReference type="Gene3D" id="3.40.50.720">
    <property type="entry name" value="NAD(P)-binding Rossmann-like Domain"/>
    <property type="match status" value="1"/>
</dbReference>
<evidence type="ECO:0000313" key="4">
    <source>
        <dbReference type="EMBL" id="AIF68767.1"/>
    </source>
</evidence>
<organism evidence="4 5">
    <name type="scientific">Palaeococcus pacificus DY20341</name>
    <dbReference type="NCBI Taxonomy" id="1343739"/>
    <lineage>
        <taxon>Archaea</taxon>
        <taxon>Methanobacteriati</taxon>
        <taxon>Methanobacteriota</taxon>
        <taxon>Thermococci</taxon>
        <taxon>Thermococcales</taxon>
        <taxon>Thermococcaceae</taxon>
        <taxon>Palaeococcus</taxon>
    </lineage>
</organism>
<feature type="domain" description="Saccharopine dehydrogenase NADP binding" evidence="2">
    <location>
        <begin position="3"/>
        <end position="113"/>
    </location>
</feature>
<dbReference type="EMBL" id="CP006019">
    <property type="protein sequence ID" value="AIF68767.1"/>
    <property type="molecule type" value="Genomic_DNA"/>
</dbReference>
<dbReference type="RefSeq" id="WP_048164302.1">
    <property type="nucleotide sequence ID" value="NZ_CP006019.1"/>
</dbReference>
<dbReference type="KEGG" id="ppac:PAP_01640"/>
<keyword evidence="1" id="KW-0560">Oxidoreductase</keyword>
<dbReference type="AlphaFoldDB" id="A0A075LS44"/>
<dbReference type="GO" id="GO:0016491">
    <property type="term" value="F:oxidoreductase activity"/>
    <property type="evidence" value="ECO:0007669"/>
    <property type="project" value="UniProtKB-KW"/>
</dbReference>
<protein>
    <recommendedName>
        <fullName evidence="6">Saccharopine dehydrogenase</fullName>
    </recommendedName>
</protein>
<dbReference type="OrthoDB" id="27588at2157"/>
<dbReference type="PANTHER" id="PTHR11133:SF22">
    <property type="entry name" value="ALPHA-AMINOADIPIC SEMIALDEHYDE SYNTHASE, MITOCHONDRIAL"/>
    <property type="match status" value="1"/>
</dbReference>
<evidence type="ECO:0000259" key="3">
    <source>
        <dbReference type="Pfam" id="PF16653"/>
    </source>
</evidence>
<proteinExistence type="predicted"/>
<evidence type="ECO:0000313" key="5">
    <source>
        <dbReference type="Proteomes" id="UP000027981"/>
    </source>
</evidence>
<feature type="domain" description="Saccharopine dehydrogenase-like C-terminal" evidence="3">
    <location>
        <begin position="117"/>
        <end position="348"/>
    </location>
</feature>
<dbReference type="Proteomes" id="UP000027981">
    <property type="component" value="Chromosome"/>
</dbReference>
<dbReference type="InterPro" id="IPR036291">
    <property type="entry name" value="NAD(P)-bd_dom_sf"/>
</dbReference>